<sequence>MRATPRTQGSKTGQVYDRLKSVIVLQKLPPRTPLEMKNIAESFGVSITPVREALILLANEGIIAKDSTRSYVTRALNSREVQNDYEAAFMIARYCVENAIKPFVATGLRFVDARVPDNPTAQDNAQIVALAIEALYERLAGLTENERMVRLMLELKDRTSFVRQLYLQDQGRLDASISAMTSFIQYVEVGEIEKAIGNLKKQYQRKYDVIPDLVREGNIYALEAVDIFNKQG</sequence>
<dbReference type="InterPro" id="IPR036388">
    <property type="entry name" value="WH-like_DNA-bd_sf"/>
</dbReference>
<accession>A0A7G6T571</accession>
<dbReference type="RefSeq" id="WP_183454907.1">
    <property type="nucleotide sequence ID" value="NZ_CP050298.1"/>
</dbReference>
<geneLocation type="plasmid" evidence="5 6">
    <name>p_3</name>
</geneLocation>
<reference evidence="6" key="1">
    <citation type="journal article" date="2020" name="Mol. Plant Microbe">
        <title>Rhizobial microsymbionts of the narrowly endemic Oxytropis species growing in Kamchatka are characterized by significant genetic diversity and possess a set of genes that are associated with T3SS and T6SS secretion systems and can affect the development of symbiosis.</title>
        <authorList>
            <person name="Safronova V."/>
            <person name="Guro P."/>
            <person name="Sazanova A."/>
            <person name="Kuznetsova I."/>
            <person name="Belimov A."/>
            <person name="Yakubov V."/>
            <person name="Chirak E."/>
            <person name="Afonin A."/>
            <person name="Gogolev Y."/>
            <person name="Andronov E."/>
            <person name="Tikhonovich I."/>
        </authorList>
    </citation>
    <scope>NUCLEOTIDE SEQUENCE [LARGE SCALE GENOMIC DNA]</scope>
    <source>
        <strain evidence="6">583</strain>
        <plasmid evidence="6">p_3</plasmid>
    </source>
</reference>
<dbReference type="PANTHER" id="PTHR43537:SF24">
    <property type="entry name" value="GLUCONATE OPERON TRANSCRIPTIONAL REPRESSOR"/>
    <property type="match status" value="1"/>
</dbReference>
<dbReference type="SMART" id="SM00345">
    <property type="entry name" value="HTH_GNTR"/>
    <property type="match status" value="1"/>
</dbReference>
<dbReference type="Pfam" id="PF00392">
    <property type="entry name" value="GntR"/>
    <property type="match status" value="1"/>
</dbReference>
<keyword evidence="1" id="KW-0805">Transcription regulation</keyword>
<dbReference type="PROSITE" id="PS50949">
    <property type="entry name" value="HTH_GNTR"/>
    <property type="match status" value="1"/>
</dbReference>
<dbReference type="SUPFAM" id="SSF46785">
    <property type="entry name" value="Winged helix' DNA-binding domain"/>
    <property type="match status" value="1"/>
</dbReference>
<dbReference type="AlphaFoldDB" id="A0A7G6T571"/>
<protein>
    <submittedName>
        <fullName evidence="5">GntR family transcriptional regulator</fullName>
    </submittedName>
</protein>
<keyword evidence="5" id="KW-0614">Plasmid</keyword>
<dbReference type="EMBL" id="CP050298">
    <property type="protein sequence ID" value="QND61903.1"/>
    <property type="molecule type" value="Genomic_DNA"/>
</dbReference>
<dbReference type="GO" id="GO:0003700">
    <property type="term" value="F:DNA-binding transcription factor activity"/>
    <property type="evidence" value="ECO:0007669"/>
    <property type="project" value="InterPro"/>
</dbReference>
<dbReference type="GO" id="GO:0003677">
    <property type="term" value="F:DNA binding"/>
    <property type="evidence" value="ECO:0007669"/>
    <property type="project" value="UniProtKB-KW"/>
</dbReference>
<proteinExistence type="predicted"/>
<evidence type="ECO:0000256" key="2">
    <source>
        <dbReference type="ARBA" id="ARBA00023125"/>
    </source>
</evidence>
<name>A0A7G6T571_9HYPH</name>
<evidence type="ECO:0000256" key="1">
    <source>
        <dbReference type="ARBA" id="ARBA00023015"/>
    </source>
</evidence>
<organism evidence="5 6">
    <name type="scientific">Mesorhizobium huakuii</name>
    <dbReference type="NCBI Taxonomy" id="28104"/>
    <lineage>
        <taxon>Bacteria</taxon>
        <taxon>Pseudomonadati</taxon>
        <taxon>Pseudomonadota</taxon>
        <taxon>Alphaproteobacteria</taxon>
        <taxon>Hyphomicrobiales</taxon>
        <taxon>Phyllobacteriaceae</taxon>
        <taxon>Mesorhizobium</taxon>
    </lineage>
</organism>
<dbReference type="InterPro" id="IPR036390">
    <property type="entry name" value="WH_DNA-bd_sf"/>
</dbReference>
<dbReference type="PANTHER" id="PTHR43537">
    <property type="entry name" value="TRANSCRIPTIONAL REGULATOR, GNTR FAMILY"/>
    <property type="match status" value="1"/>
</dbReference>
<keyword evidence="2" id="KW-0238">DNA-binding</keyword>
<keyword evidence="3" id="KW-0804">Transcription</keyword>
<evidence type="ECO:0000313" key="6">
    <source>
        <dbReference type="Proteomes" id="UP000515465"/>
    </source>
</evidence>
<evidence type="ECO:0000256" key="3">
    <source>
        <dbReference type="ARBA" id="ARBA00023163"/>
    </source>
</evidence>
<evidence type="ECO:0000313" key="5">
    <source>
        <dbReference type="EMBL" id="QND61903.1"/>
    </source>
</evidence>
<dbReference type="InterPro" id="IPR000524">
    <property type="entry name" value="Tscrpt_reg_HTH_GntR"/>
</dbReference>
<dbReference type="Proteomes" id="UP000515465">
    <property type="component" value="Plasmid p_3"/>
</dbReference>
<feature type="domain" description="HTH gntR-type" evidence="4">
    <location>
        <begin position="9"/>
        <end position="76"/>
    </location>
</feature>
<gene>
    <name evidence="5" type="ORF">HB778_37765</name>
</gene>
<evidence type="ECO:0000259" key="4">
    <source>
        <dbReference type="PROSITE" id="PS50949"/>
    </source>
</evidence>
<dbReference type="Gene3D" id="1.10.10.10">
    <property type="entry name" value="Winged helix-like DNA-binding domain superfamily/Winged helix DNA-binding domain"/>
    <property type="match status" value="1"/>
</dbReference>